<comment type="similarity">
    <text evidence="3">Belongs to the DegT/DnrJ/EryC1 family.</text>
</comment>
<dbReference type="GO" id="GO:0000271">
    <property type="term" value="P:polysaccharide biosynthetic process"/>
    <property type="evidence" value="ECO:0007669"/>
    <property type="project" value="TreeGrafter"/>
</dbReference>
<dbReference type="AlphaFoldDB" id="A0A1F5IAS6"/>
<comment type="caution">
    <text evidence="4">The sequence shown here is derived from an EMBL/GenBank/DDBJ whole genome shotgun (WGS) entry which is preliminary data.</text>
</comment>
<dbReference type="InterPro" id="IPR015422">
    <property type="entry name" value="PyrdxlP-dep_Trfase_small"/>
</dbReference>
<dbReference type="CDD" id="cd00616">
    <property type="entry name" value="AHBA_syn"/>
    <property type="match status" value="1"/>
</dbReference>
<dbReference type="Gene3D" id="3.90.1150.10">
    <property type="entry name" value="Aspartate Aminotransferase, domain 1"/>
    <property type="match status" value="1"/>
</dbReference>
<dbReference type="NCBIfam" id="TIGR03588">
    <property type="entry name" value="PseC"/>
    <property type="match status" value="1"/>
</dbReference>
<sequence length="396" mass="44386">MSKIISYGHQSIDSKDIDAVEKVLRSDWITQGPAVEKFEKSLASFVNTKYCASVSSGTAALHLACLAAGIGPGDEVIVPTLSFVATANCVLYCGAKPVLVDVYENTLTINVEEAEKKINKKTKAIIAVDFAGHPADWNKLKKLAKIYNLILIDDASHALGSSYRSKPIGSIADLTTFSFHPVKTITTGEGGAITTNNKKLHERISRLRHHGIIKSEKSSQQYGEWYYQIDELGYNFRLTDIQAALGLSQLKKIGGFIKQRRALWQKYSSAFKNTTGLELPIEQKGYYCAWHIYPIRIEGNYKRRRKQVFDFLKKAGINVQVHYIPIHLFNLYKNKFGYKQSLRSSSFDELRTAGLKTGGFPVAETYYKNALTLPLFVGLKGKDQDYIIRKVKEALI</sequence>
<dbReference type="Pfam" id="PF01041">
    <property type="entry name" value="DegT_DnrJ_EryC1"/>
    <property type="match status" value="1"/>
</dbReference>
<evidence type="ECO:0000256" key="3">
    <source>
        <dbReference type="RuleBase" id="RU004508"/>
    </source>
</evidence>
<organism evidence="4 5">
    <name type="scientific">Candidatus Curtissbacteria bacterium RIFCSPLOWO2_12_FULL_38_9</name>
    <dbReference type="NCBI Taxonomy" id="1797735"/>
    <lineage>
        <taxon>Bacteria</taxon>
        <taxon>Candidatus Curtissiibacteriota</taxon>
    </lineage>
</organism>
<dbReference type="SUPFAM" id="SSF53383">
    <property type="entry name" value="PLP-dependent transferases"/>
    <property type="match status" value="1"/>
</dbReference>
<gene>
    <name evidence="4" type="ORF">A3G14_05335</name>
</gene>
<reference evidence="4 5" key="1">
    <citation type="journal article" date="2016" name="Nat. Commun.">
        <title>Thousands of microbial genomes shed light on interconnected biogeochemical processes in an aquifer system.</title>
        <authorList>
            <person name="Anantharaman K."/>
            <person name="Brown C.T."/>
            <person name="Hug L.A."/>
            <person name="Sharon I."/>
            <person name="Castelle C.J."/>
            <person name="Probst A.J."/>
            <person name="Thomas B.C."/>
            <person name="Singh A."/>
            <person name="Wilkins M.J."/>
            <person name="Karaoz U."/>
            <person name="Brodie E.L."/>
            <person name="Williams K.H."/>
            <person name="Hubbard S.S."/>
            <person name="Banfield J.F."/>
        </authorList>
    </citation>
    <scope>NUCLEOTIDE SEQUENCE [LARGE SCALE GENOMIC DNA]</scope>
</reference>
<dbReference type="Gene3D" id="3.40.640.10">
    <property type="entry name" value="Type I PLP-dependent aspartate aminotransferase-like (Major domain)"/>
    <property type="match status" value="1"/>
</dbReference>
<dbReference type="PANTHER" id="PTHR30244:SF34">
    <property type="entry name" value="DTDP-4-AMINO-4,6-DIDEOXYGALACTOSE TRANSAMINASE"/>
    <property type="match status" value="1"/>
</dbReference>
<feature type="modified residue" description="N6-(pyridoxal phosphate)lysine" evidence="2">
    <location>
        <position position="183"/>
    </location>
</feature>
<proteinExistence type="inferred from homology"/>
<dbReference type="EMBL" id="MFBY01000032">
    <property type="protein sequence ID" value="OGE13441.1"/>
    <property type="molecule type" value="Genomic_DNA"/>
</dbReference>
<protein>
    <submittedName>
        <fullName evidence="4">UDP-4-amino-4, 6-dideoxy-N-acetyl-beta-L-altrosamine transaminase</fullName>
    </submittedName>
</protein>
<keyword evidence="2 3" id="KW-0663">Pyridoxal phosphate</keyword>
<dbReference type="GO" id="GO:0008483">
    <property type="term" value="F:transaminase activity"/>
    <property type="evidence" value="ECO:0007669"/>
    <property type="project" value="TreeGrafter"/>
</dbReference>
<feature type="active site" description="Proton acceptor" evidence="1">
    <location>
        <position position="183"/>
    </location>
</feature>
<dbReference type="GO" id="GO:0030170">
    <property type="term" value="F:pyridoxal phosphate binding"/>
    <property type="evidence" value="ECO:0007669"/>
    <property type="project" value="TreeGrafter"/>
</dbReference>
<evidence type="ECO:0000313" key="4">
    <source>
        <dbReference type="EMBL" id="OGE13441.1"/>
    </source>
</evidence>
<accession>A0A1F5IAS6</accession>
<evidence type="ECO:0000256" key="1">
    <source>
        <dbReference type="PIRSR" id="PIRSR000390-1"/>
    </source>
</evidence>
<name>A0A1F5IAS6_9BACT</name>
<dbReference type="InterPro" id="IPR020026">
    <property type="entry name" value="PseC"/>
</dbReference>
<dbReference type="Proteomes" id="UP000177300">
    <property type="component" value="Unassembled WGS sequence"/>
</dbReference>
<dbReference type="InterPro" id="IPR015421">
    <property type="entry name" value="PyrdxlP-dep_Trfase_major"/>
</dbReference>
<evidence type="ECO:0000256" key="2">
    <source>
        <dbReference type="PIRSR" id="PIRSR000390-2"/>
    </source>
</evidence>
<dbReference type="PANTHER" id="PTHR30244">
    <property type="entry name" value="TRANSAMINASE"/>
    <property type="match status" value="1"/>
</dbReference>
<dbReference type="PIRSF" id="PIRSF000390">
    <property type="entry name" value="PLP_StrS"/>
    <property type="match status" value="1"/>
</dbReference>
<dbReference type="InterPro" id="IPR000653">
    <property type="entry name" value="DegT/StrS_aminotransferase"/>
</dbReference>
<evidence type="ECO:0000313" key="5">
    <source>
        <dbReference type="Proteomes" id="UP000177300"/>
    </source>
</evidence>
<dbReference type="InterPro" id="IPR015424">
    <property type="entry name" value="PyrdxlP-dep_Trfase"/>
</dbReference>